<protein>
    <submittedName>
        <fullName evidence="1">Uncharacterized protein</fullName>
    </submittedName>
</protein>
<comment type="caution">
    <text evidence="1">The sequence shown here is derived from an EMBL/GenBank/DDBJ whole genome shotgun (WGS) entry which is preliminary data.</text>
</comment>
<dbReference type="EMBL" id="MU274950">
    <property type="protein sequence ID" value="KAI0083959.1"/>
    <property type="molecule type" value="Genomic_DNA"/>
</dbReference>
<evidence type="ECO:0000313" key="2">
    <source>
        <dbReference type="Proteomes" id="UP001055072"/>
    </source>
</evidence>
<reference evidence="1" key="1">
    <citation type="journal article" date="2021" name="Environ. Microbiol.">
        <title>Gene family expansions and transcriptome signatures uncover fungal adaptations to wood decay.</title>
        <authorList>
            <person name="Hage H."/>
            <person name="Miyauchi S."/>
            <person name="Viragh M."/>
            <person name="Drula E."/>
            <person name="Min B."/>
            <person name="Chaduli D."/>
            <person name="Navarro D."/>
            <person name="Favel A."/>
            <person name="Norest M."/>
            <person name="Lesage-Meessen L."/>
            <person name="Balint B."/>
            <person name="Merenyi Z."/>
            <person name="de Eugenio L."/>
            <person name="Morin E."/>
            <person name="Martinez A.T."/>
            <person name="Baldrian P."/>
            <person name="Stursova M."/>
            <person name="Martinez M.J."/>
            <person name="Novotny C."/>
            <person name="Magnuson J.K."/>
            <person name="Spatafora J.W."/>
            <person name="Maurice S."/>
            <person name="Pangilinan J."/>
            <person name="Andreopoulos W."/>
            <person name="LaButti K."/>
            <person name="Hundley H."/>
            <person name="Na H."/>
            <person name="Kuo A."/>
            <person name="Barry K."/>
            <person name="Lipzen A."/>
            <person name="Henrissat B."/>
            <person name="Riley R."/>
            <person name="Ahrendt S."/>
            <person name="Nagy L.G."/>
            <person name="Grigoriev I.V."/>
            <person name="Martin F."/>
            <person name="Rosso M.N."/>
        </authorList>
    </citation>
    <scope>NUCLEOTIDE SEQUENCE</scope>
    <source>
        <strain evidence="1">CBS 384.51</strain>
    </source>
</reference>
<organism evidence="1 2">
    <name type="scientific">Irpex rosettiformis</name>
    <dbReference type="NCBI Taxonomy" id="378272"/>
    <lineage>
        <taxon>Eukaryota</taxon>
        <taxon>Fungi</taxon>
        <taxon>Dikarya</taxon>
        <taxon>Basidiomycota</taxon>
        <taxon>Agaricomycotina</taxon>
        <taxon>Agaricomycetes</taxon>
        <taxon>Polyporales</taxon>
        <taxon>Irpicaceae</taxon>
        <taxon>Irpex</taxon>
    </lineage>
</organism>
<dbReference type="Proteomes" id="UP001055072">
    <property type="component" value="Unassembled WGS sequence"/>
</dbReference>
<gene>
    <name evidence="1" type="ORF">BDY19DRAFT_899351</name>
</gene>
<keyword evidence="2" id="KW-1185">Reference proteome</keyword>
<feature type="non-terminal residue" evidence="1">
    <location>
        <position position="1"/>
    </location>
</feature>
<proteinExistence type="predicted"/>
<sequence length="135" mass="14847">DDSGVGIHTFAATSRPIRSQDTSQRRRRGDTIRAADFVRPEEVVSPMQFSSRSAHVDILPPNTRRTRSGTVTLAKNAGRLASVGQTGGTVRPKVSRRIGGLPTIKMKIGSPLPQQASDEEDDEMLIKHDTVWRED</sequence>
<accession>A0ACB8TPP8</accession>
<evidence type="ECO:0000313" key="1">
    <source>
        <dbReference type="EMBL" id="KAI0083959.1"/>
    </source>
</evidence>
<name>A0ACB8TPP8_9APHY</name>